<evidence type="ECO:0008006" key="3">
    <source>
        <dbReference type="Google" id="ProtNLM"/>
    </source>
</evidence>
<reference evidence="1" key="1">
    <citation type="submission" date="2021-02" db="EMBL/GenBank/DDBJ databases">
        <authorList>
            <person name="Nowell W R."/>
        </authorList>
    </citation>
    <scope>NUCLEOTIDE SEQUENCE</scope>
</reference>
<dbReference type="OrthoDB" id="10044445at2759"/>
<dbReference type="Proteomes" id="UP000663834">
    <property type="component" value="Unassembled WGS sequence"/>
</dbReference>
<gene>
    <name evidence="1" type="ORF">KQP761_LOCUS961</name>
</gene>
<dbReference type="PANTHER" id="PTHR31912">
    <property type="entry name" value="IP13529P"/>
    <property type="match status" value="1"/>
</dbReference>
<sequence>MIRCELNALCGSRYSSFDSYRQHIYRCHRSLIDPFDYDHSGSVAIEKALNDIGGSSVDCISSNEPDLTIDSDEFIYPEEELSEIDYQSINFGPILNNVFDQNTRFTKLTTFYTYFLLELREHHLLPQKVVQLIISNICILLDIIIKITNAKTLSACAPVIDFATVLREINQIISFISKNEYQFLKQCTEHFDYQPPTKIMLNTAEECANYVPLKQSVSCMLHDDQLLQAIIDNIKSLSTCTAKDKDLIISNRQCRSVRSNLVRPTNSNALLLKLYTDASNEIGGFQKNFNGGHFCRHCFITHENQHIPLTDISFVPRSRLKHDKIVNHIIANNGRQTVQGVKGLSWFHDLIGFHSTESLPPDIMHDIAEGACPLITSALLKEAVQQRLLTYTDIEQRTSNFVYGFYDSSNKPPPIKKQHLTTSYIAGTASQKLCLFQLFPVIFHDIIDHLTLMILYTVLCEIISYVYSNPIRKSWISYMNELCKRFHALMVEHLPDLVTPKVHFITEYPRSIEKTGLPILNSCLRFEAKHLYFKQIASRAFNFKNPLLILAKRYQLRSCLLNKTKSLSLSAVTTIRSSKLIEWSRLSHSVQHLLMKDVNKINTIYECSSIDYHHINIRPGSIVVHHLAHAEEIPVFCQIYCILKVEDKCMIIAEILDTISFNDKLWSYQIEFTGTLIKIDIEHCFSIFPHCLDSYVVEQSHYINILTRLTKK</sequence>
<evidence type="ECO:0000313" key="2">
    <source>
        <dbReference type="Proteomes" id="UP000663834"/>
    </source>
</evidence>
<proteinExistence type="predicted"/>
<evidence type="ECO:0000313" key="1">
    <source>
        <dbReference type="EMBL" id="CAF1224189.1"/>
    </source>
</evidence>
<dbReference type="PANTHER" id="PTHR31912:SF34">
    <property type="entry name" value="NOTOCHORD-RELATED PROTEIN"/>
    <property type="match status" value="1"/>
</dbReference>
<name>A0A814Y473_9BILA</name>
<dbReference type="EMBL" id="CAJNOW010000067">
    <property type="protein sequence ID" value="CAF1224189.1"/>
    <property type="molecule type" value="Genomic_DNA"/>
</dbReference>
<organism evidence="1 2">
    <name type="scientific">Rotaria magnacalcarata</name>
    <dbReference type="NCBI Taxonomy" id="392030"/>
    <lineage>
        <taxon>Eukaryota</taxon>
        <taxon>Metazoa</taxon>
        <taxon>Spiralia</taxon>
        <taxon>Gnathifera</taxon>
        <taxon>Rotifera</taxon>
        <taxon>Eurotatoria</taxon>
        <taxon>Bdelloidea</taxon>
        <taxon>Philodinida</taxon>
        <taxon>Philodinidae</taxon>
        <taxon>Rotaria</taxon>
    </lineage>
</organism>
<protein>
    <recommendedName>
        <fullName evidence="3">C2H2-type domain-containing protein</fullName>
    </recommendedName>
</protein>
<comment type="caution">
    <text evidence="1">The sequence shown here is derived from an EMBL/GenBank/DDBJ whole genome shotgun (WGS) entry which is preliminary data.</text>
</comment>
<dbReference type="AlphaFoldDB" id="A0A814Y473"/>
<accession>A0A814Y473</accession>